<evidence type="ECO:0000259" key="11">
    <source>
        <dbReference type="Pfam" id="PF04290"/>
    </source>
</evidence>
<evidence type="ECO:0000313" key="13">
    <source>
        <dbReference type="Proteomes" id="UP000431744"/>
    </source>
</evidence>
<dbReference type="OrthoDB" id="4544352at2"/>
<comment type="subcellular location">
    <subcellularLocation>
        <location evidence="1">Cell inner membrane</location>
        <topology evidence="1">Multi-pass membrane protein</topology>
    </subcellularLocation>
</comment>
<feature type="transmembrane region" description="Helical" evidence="10">
    <location>
        <begin position="98"/>
        <end position="122"/>
    </location>
</feature>
<dbReference type="EMBL" id="WBJY01000002">
    <property type="protein sequence ID" value="KAB1648138.1"/>
    <property type="molecule type" value="Genomic_DNA"/>
</dbReference>
<dbReference type="Pfam" id="PF04290">
    <property type="entry name" value="DctQ"/>
    <property type="match status" value="1"/>
</dbReference>
<dbReference type="GO" id="GO:0022857">
    <property type="term" value="F:transmembrane transporter activity"/>
    <property type="evidence" value="ECO:0007669"/>
    <property type="project" value="TreeGrafter"/>
</dbReference>
<dbReference type="GO" id="GO:0015740">
    <property type="term" value="P:C4-dicarboxylate transport"/>
    <property type="evidence" value="ECO:0007669"/>
    <property type="project" value="TreeGrafter"/>
</dbReference>
<keyword evidence="6 10" id="KW-1133">Transmembrane helix</keyword>
<keyword evidence="4" id="KW-0997">Cell inner membrane</keyword>
<feature type="region of interest" description="Disordered" evidence="9">
    <location>
        <begin position="174"/>
        <end position="203"/>
    </location>
</feature>
<gene>
    <name evidence="12" type="ORF">F8O04_10480</name>
</gene>
<evidence type="ECO:0000256" key="7">
    <source>
        <dbReference type="ARBA" id="ARBA00023136"/>
    </source>
</evidence>
<keyword evidence="13" id="KW-1185">Reference proteome</keyword>
<dbReference type="RefSeq" id="WP_158029333.1">
    <property type="nucleotide sequence ID" value="NZ_BMHG01000001.1"/>
</dbReference>
<feature type="transmembrane region" description="Helical" evidence="10">
    <location>
        <begin position="59"/>
        <end position="77"/>
    </location>
</feature>
<feature type="domain" description="Tripartite ATP-independent periplasmic transporters DctQ component" evidence="11">
    <location>
        <begin position="36"/>
        <end position="167"/>
    </location>
</feature>
<evidence type="ECO:0000256" key="9">
    <source>
        <dbReference type="SAM" id="MobiDB-lite"/>
    </source>
</evidence>
<evidence type="ECO:0000313" key="12">
    <source>
        <dbReference type="EMBL" id="KAB1648138.1"/>
    </source>
</evidence>
<name>A0A6H9WN02_9MICO</name>
<dbReference type="PANTHER" id="PTHR35011:SF10">
    <property type="entry name" value="TRAP TRANSPORTER SMALL PERMEASE PROTEIN"/>
    <property type="match status" value="1"/>
</dbReference>
<evidence type="ECO:0000256" key="3">
    <source>
        <dbReference type="ARBA" id="ARBA00022475"/>
    </source>
</evidence>
<dbReference type="PANTHER" id="PTHR35011">
    <property type="entry name" value="2,3-DIKETO-L-GULONATE TRAP TRANSPORTER SMALL PERMEASE PROTEIN YIAM"/>
    <property type="match status" value="1"/>
</dbReference>
<accession>A0A6H9WN02</accession>
<comment type="similarity">
    <text evidence="8">Belongs to the TRAP transporter small permease family.</text>
</comment>
<dbReference type="InterPro" id="IPR007387">
    <property type="entry name" value="TRAP_DctQ"/>
</dbReference>
<dbReference type="InterPro" id="IPR055348">
    <property type="entry name" value="DctQ"/>
</dbReference>
<protein>
    <submittedName>
        <fullName evidence="12">TRAP transporter small permease</fullName>
    </submittedName>
</protein>
<keyword evidence="3" id="KW-1003">Cell membrane</keyword>
<keyword evidence="2" id="KW-0813">Transport</keyword>
<keyword evidence="5 10" id="KW-0812">Transmembrane</keyword>
<evidence type="ECO:0000256" key="1">
    <source>
        <dbReference type="ARBA" id="ARBA00004429"/>
    </source>
</evidence>
<sequence length="203" mass="22300">MTAPGLRKDALPFENVVVWIAAVFGIISAIAVVVTMVAIATQVVVRWVTGFSLPGLTELSQSCLVVSIFCALAWAAVRGEHVSVRLVTSRLPQKANRVIDVIVWSLSTLFMFWLTAAAYMRALESTEDGEAGPNITLVWYLWPWRWVMAVGLTVFTLVAITNLIRSLVGRRPYEDAPPEEQGQAYEEIPPDSGAAGDEKEVRP</sequence>
<dbReference type="AlphaFoldDB" id="A0A6H9WN02"/>
<evidence type="ECO:0000256" key="2">
    <source>
        <dbReference type="ARBA" id="ARBA00022448"/>
    </source>
</evidence>
<evidence type="ECO:0000256" key="10">
    <source>
        <dbReference type="SAM" id="Phobius"/>
    </source>
</evidence>
<dbReference type="Proteomes" id="UP000431744">
    <property type="component" value="Unassembled WGS sequence"/>
</dbReference>
<proteinExistence type="inferred from homology"/>
<evidence type="ECO:0000256" key="5">
    <source>
        <dbReference type="ARBA" id="ARBA00022692"/>
    </source>
</evidence>
<keyword evidence="7 10" id="KW-0472">Membrane</keyword>
<feature type="transmembrane region" description="Helical" evidence="10">
    <location>
        <begin position="16"/>
        <end position="39"/>
    </location>
</feature>
<evidence type="ECO:0000256" key="6">
    <source>
        <dbReference type="ARBA" id="ARBA00022989"/>
    </source>
</evidence>
<dbReference type="GO" id="GO:0005886">
    <property type="term" value="C:plasma membrane"/>
    <property type="evidence" value="ECO:0007669"/>
    <property type="project" value="UniProtKB-SubCell"/>
</dbReference>
<evidence type="ECO:0000256" key="4">
    <source>
        <dbReference type="ARBA" id="ARBA00022519"/>
    </source>
</evidence>
<reference evidence="12 13" key="1">
    <citation type="submission" date="2019-09" db="EMBL/GenBank/DDBJ databases">
        <title>Phylogeny of genus Pseudoclavibacter and closely related genus.</title>
        <authorList>
            <person name="Li Y."/>
        </authorList>
    </citation>
    <scope>NUCLEOTIDE SEQUENCE [LARGE SCALE GENOMIC DNA]</scope>
    <source>
        <strain evidence="12 13">EGI 60007</strain>
    </source>
</reference>
<feature type="transmembrane region" description="Helical" evidence="10">
    <location>
        <begin position="142"/>
        <end position="164"/>
    </location>
</feature>
<organism evidence="12 13">
    <name type="scientific">Pseudoclavibacter endophyticus</name>
    <dbReference type="NCBI Taxonomy" id="1778590"/>
    <lineage>
        <taxon>Bacteria</taxon>
        <taxon>Bacillati</taxon>
        <taxon>Actinomycetota</taxon>
        <taxon>Actinomycetes</taxon>
        <taxon>Micrococcales</taxon>
        <taxon>Microbacteriaceae</taxon>
        <taxon>Pseudoclavibacter</taxon>
    </lineage>
</organism>
<evidence type="ECO:0000256" key="8">
    <source>
        <dbReference type="ARBA" id="ARBA00038436"/>
    </source>
</evidence>
<comment type="caution">
    <text evidence="12">The sequence shown here is derived from an EMBL/GenBank/DDBJ whole genome shotgun (WGS) entry which is preliminary data.</text>
</comment>